<dbReference type="HOGENOM" id="CLU_092340_3_0_0"/>
<name>B9L2Q6_THERP</name>
<keyword evidence="4" id="KW-1185">Reference proteome</keyword>
<dbReference type="Pfam" id="PF01936">
    <property type="entry name" value="NYN"/>
    <property type="match status" value="1"/>
</dbReference>
<feature type="domain" description="NYN" evidence="2">
    <location>
        <begin position="9"/>
        <end position="157"/>
    </location>
</feature>
<gene>
    <name evidence="3" type="ordered locus">trd_1460</name>
</gene>
<organism evidence="3 4">
    <name type="scientific">Thermomicrobium roseum (strain ATCC 27502 / DSM 5159 / P-2)</name>
    <dbReference type="NCBI Taxonomy" id="309801"/>
    <lineage>
        <taxon>Bacteria</taxon>
        <taxon>Pseudomonadati</taxon>
        <taxon>Thermomicrobiota</taxon>
        <taxon>Thermomicrobia</taxon>
        <taxon>Thermomicrobiales</taxon>
        <taxon>Thermomicrobiaceae</taxon>
        <taxon>Thermomicrobium</taxon>
    </lineage>
</organism>
<dbReference type="KEGG" id="tro:trd_1460"/>
<sequence length="198" mass="22539">MVLPNQIDRVAVFFDMSNLYFVARDLGVRIDYARLLEFLVAGRRLVCAYAYVTLAGEESSAVPFLTWLRRNGFRVVTRTLRRGSDGALRGDLDLEMAVDVLLQTPHVDVIVLVTGDGEYCYLVETVQRLGRRVEIASAPRNTAVELMELADYYVDLEVNLRHFSQPRPPAAGRVRPEPEHGEEEVWQEQELADDDLDR</sequence>
<dbReference type="AlphaFoldDB" id="B9L2Q6"/>
<dbReference type="PANTHER" id="PTHR35458">
    <property type="entry name" value="SLR0755 PROTEIN"/>
    <property type="match status" value="1"/>
</dbReference>
<dbReference type="EMBL" id="CP001275">
    <property type="protein sequence ID" value="ACM06333.1"/>
    <property type="molecule type" value="Genomic_DNA"/>
</dbReference>
<dbReference type="OrthoDB" id="9794137at2"/>
<dbReference type="CDD" id="cd10911">
    <property type="entry name" value="PIN_LabA"/>
    <property type="match status" value="1"/>
</dbReference>
<dbReference type="STRING" id="309801.trd_1460"/>
<evidence type="ECO:0000313" key="4">
    <source>
        <dbReference type="Proteomes" id="UP000000447"/>
    </source>
</evidence>
<dbReference type="RefSeq" id="WP_015922407.1">
    <property type="nucleotide sequence ID" value="NC_011959.1"/>
</dbReference>
<proteinExistence type="predicted"/>
<dbReference type="InterPro" id="IPR021139">
    <property type="entry name" value="NYN"/>
</dbReference>
<evidence type="ECO:0000259" key="2">
    <source>
        <dbReference type="Pfam" id="PF01936"/>
    </source>
</evidence>
<evidence type="ECO:0000256" key="1">
    <source>
        <dbReference type="SAM" id="MobiDB-lite"/>
    </source>
</evidence>
<dbReference type="eggNOG" id="COG1432">
    <property type="taxonomic scope" value="Bacteria"/>
</dbReference>
<reference evidence="3 4" key="1">
    <citation type="journal article" date="2009" name="PLoS ONE">
        <title>Complete genome sequence of the aerobic CO-oxidizing thermophile Thermomicrobium roseum.</title>
        <authorList>
            <person name="Wu D."/>
            <person name="Raymond J."/>
            <person name="Wu M."/>
            <person name="Chatterji S."/>
            <person name="Ren Q."/>
            <person name="Graham J.E."/>
            <person name="Bryant D.A."/>
            <person name="Robb F."/>
            <person name="Colman A."/>
            <person name="Tallon L.J."/>
            <person name="Badger J.H."/>
            <person name="Madupu R."/>
            <person name="Ward N.L."/>
            <person name="Eisen J.A."/>
        </authorList>
    </citation>
    <scope>NUCLEOTIDE SEQUENCE [LARGE SCALE GENOMIC DNA]</scope>
    <source>
        <strain evidence="4">ATCC 27502 / DSM 5159 / P-2</strain>
    </source>
</reference>
<feature type="region of interest" description="Disordered" evidence="1">
    <location>
        <begin position="165"/>
        <end position="198"/>
    </location>
</feature>
<accession>B9L2Q6</accession>
<evidence type="ECO:0000313" key="3">
    <source>
        <dbReference type="EMBL" id="ACM06333.1"/>
    </source>
</evidence>
<dbReference type="GO" id="GO:0004540">
    <property type="term" value="F:RNA nuclease activity"/>
    <property type="evidence" value="ECO:0007669"/>
    <property type="project" value="InterPro"/>
</dbReference>
<protein>
    <recommendedName>
        <fullName evidence="2">NYN domain-containing protein</fullName>
    </recommendedName>
</protein>
<dbReference type="Gene3D" id="3.40.50.1010">
    <property type="entry name" value="5'-nuclease"/>
    <property type="match status" value="1"/>
</dbReference>
<feature type="compositionally biased region" description="Acidic residues" evidence="1">
    <location>
        <begin position="180"/>
        <end position="198"/>
    </location>
</feature>
<dbReference type="Proteomes" id="UP000000447">
    <property type="component" value="Chromosome"/>
</dbReference>
<dbReference type="PANTHER" id="PTHR35458:SF8">
    <property type="entry name" value="SLR0650 PROTEIN"/>
    <property type="match status" value="1"/>
</dbReference>
<dbReference type="InterPro" id="IPR047140">
    <property type="entry name" value="LabA"/>
</dbReference>